<dbReference type="EMBL" id="BAABJO010000025">
    <property type="protein sequence ID" value="GAA5132290.1"/>
    <property type="molecule type" value="Genomic_DNA"/>
</dbReference>
<evidence type="ECO:0000259" key="6">
    <source>
        <dbReference type="PROSITE" id="PS50977"/>
    </source>
</evidence>
<protein>
    <submittedName>
        <fullName evidence="7">TetR/AcrR family transcriptional regulator</fullName>
    </submittedName>
</protein>
<gene>
    <name evidence="7" type="ORF">GCM10023320_56720</name>
</gene>
<reference evidence="8" key="1">
    <citation type="journal article" date="2019" name="Int. J. Syst. Evol. Microbiol.">
        <title>The Global Catalogue of Microorganisms (GCM) 10K type strain sequencing project: providing services to taxonomists for standard genome sequencing and annotation.</title>
        <authorList>
            <consortium name="The Broad Institute Genomics Platform"/>
            <consortium name="The Broad Institute Genome Sequencing Center for Infectious Disease"/>
            <person name="Wu L."/>
            <person name="Ma J."/>
        </authorList>
    </citation>
    <scope>NUCLEOTIDE SEQUENCE [LARGE SCALE GENOMIC DNA]</scope>
    <source>
        <strain evidence="8">JCM 18302</strain>
    </source>
</reference>
<dbReference type="SUPFAM" id="SSF46689">
    <property type="entry name" value="Homeodomain-like"/>
    <property type="match status" value="1"/>
</dbReference>
<dbReference type="PRINTS" id="PR00455">
    <property type="entry name" value="HTHTETR"/>
</dbReference>
<accession>A0ABP9NR28</accession>
<keyword evidence="8" id="KW-1185">Reference proteome</keyword>
<evidence type="ECO:0000313" key="8">
    <source>
        <dbReference type="Proteomes" id="UP001500804"/>
    </source>
</evidence>
<comment type="caution">
    <text evidence="7">The sequence shown here is derived from an EMBL/GenBank/DDBJ whole genome shotgun (WGS) entry which is preliminary data.</text>
</comment>
<dbReference type="Proteomes" id="UP001500804">
    <property type="component" value="Unassembled WGS sequence"/>
</dbReference>
<sequence>MGRVADQRKERTTTALLQAAEALFRDRSVDDVTVEQIAESAGVAVGSIYNHFGSKAGLHAALVERALQADRDFMDLTYGSAGSPVEQIQAAAEQYLAFYLAHPDHFRMLAFPDPPGRYAAGRELSERLARSVDEQNQRLVDAIRRGIAAGELRAVDPDHVATVLWAAWNGIISLAWRPDALRRDHAQLRELLETATDVIADGLRTRATPGRTRRPGRPPGRPSRPSA</sequence>
<dbReference type="InterPro" id="IPR025996">
    <property type="entry name" value="MT1864/Rv1816-like_C"/>
</dbReference>
<evidence type="ECO:0000256" key="1">
    <source>
        <dbReference type="ARBA" id="ARBA00023015"/>
    </source>
</evidence>
<dbReference type="InterPro" id="IPR001647">
    <property type="entry name" value="HTH_TetR"/>
</dbReference>
<evidence type="ECO:0000256" key="5">
    <source>
        <dbReference type="SAM" id="MobiDB-lite"/>
    </source>
</evidence>
<keyword evidence="1" id="KW-0805">Transcription regulation</keyword>
<dbReference type="PANTHER" id="PTHR30055:SF234">
    <property type="entry name" value="HTH-TYPE TRANSCRIPTIONAL REGULATOR BETI"/>
    <property type="match status" value="1"/>
</dbReference>
<feature type="DNA-binding region" description="H-T-H motif" evidence="4">
    <location>
        <begin position="33"/>
        <end position="52"/>
    </location>
</feature>
<dbReference type="InterPro" id="IPR036271">
    <property type="entry name" value="Tet_transcr_reg_TetR-rel_C_sf"/>
</dbReference>
<evidence type="ECO:0000256" key="4">
    <source>
        <dbReference type="PROSITE-ProRule" id="PRU00335"/>
    </source>
</evidence>
<keyword evidence="3" id="KW-0804">Transcription</keyword>
<dbReference type="Pfam" id="PF13305">
    <property type="entry name" value="TetR_C_33"/>
    <property type="match status" value="1"/>
</dbReference>
<dbReference type="PROSITE" id="PS01081">
    <property type="entry name" value="HTH_TETR_1"/>
    <property type="match status" value="1"/>
</dbReference>
<feature type="region of interest" description="Disordered" evidence="5">
    <location>
        <begin position="201"/>
        <end position="227"/>
    </location>
</feature>
<feature type="compositionally biased region" description="Pro residues" evidence="5">
    <location>
        <begin position="217"/>
        <end position="227"/>
    </location>
</feature>
<name>A0ABP9NR28_9PSEU</name>
<organism evidence="7 8">
    <name type="scientific">Pseudonocardia adelaidensis</name>
    <dbReference type="NCBI Taxonomy" id="648754"/>
    <lineage>
        <taxon>Bacteria</taxon>
        <taxon>Bacillati</taxon>
        <taxon>Actinomycetota</taxon>
        <taxon>Actinomycetes</taxon>
        <taxon>Pseudonocardiales</taxon>
        <taxon>Pseudonocardiaceae</taxon>
        <taxon>Pseudonocardia</taxon>
    </lineage>
</organism>
<dbReference type="Pfam" id="PF00440">
    <property type="entry name" value="TetR_N"/>
    <property type="match status" value="1"/>
</dbReference>
<dbReference type="InterPro" id="IPR009057">
    <property type="entry name" value="Homeodomain-like_sf"/>
</dbReference>
<dbReference type="InterPro" id="IPR050109">
    <property type="entry name" value="HTH-type_TetR-like_transc_reg"/>
</dbReference>
<proteinExistence type="predicted"/>
<evidence type="ECO:0000313" key="7">
    <source>
        <dbReference type="EMBL" id="GAA5132290.1"/>
    </source>
</evidence>
<dbReference type="Gene3D" id="1.10.10.60">
    <property type="entry name" value="Homeodomain-like"/>
    <property type="match status" value="1"/>
</dbReference>
<keyword evidence="2 4" id="KW-0238">DNA-binding</keyword>
<evidence type="ECO:0000256" key="2">
    <source>
        <dbReference type="ARBA" id="ARBA00023125"/>
    </source>
</evidence>
<dbReference type="Gene3D" id="1.10.357.10">
    <property type="entry name" value="Tetracycline Repressor, domain 2"/>
    <property type="match status" value="1"/>
</dbReference>
<dbReference type="PANTHER" id="PTHR30055">
    <property type="entry name" value="HTH-TYPE TRANSCRIPTIONAL REGULATOR RUTR"/>
    <property type="match status" value="1"/>
</dbReference>
<feature type="domain" description="HTH tetR-type" evidence="6">
    <location>
        <begin position="10"/>
        <end position="70"/>
    </location>
</feature>
<evidence type="ECO:0000256" key="3">
    <source>
        <dbReference type="ARBA" id="ARBA00023163"/>
    </source>
</evidence>
<dbReference type="InterPro" id="IPR023772">
    <property type="entry name" value="DNA-bd_HTH_TetR-type_CS"/>
</dbReference>
<dbReference type="SUPFAM" id="SSF48498">
    <property type="entry name" value="Tetracyclin repressor-like, C-terminal domain"/>
    <property type="match status" value="1"/>
</dbReference>
<dbReference type="PROSITE" id="PS50977">
    <property type="entry name" value="HTH_TETR_2"/>
    <property type="match status" value="1"/>
</dbReference>